<reference evidence="4 5" key="1">
    <citation type="submission" date="2019-02" db="EMBL/GenBank/DDBJ databases">
        <title>Deep-cultivation of Planctomycetes and their phenomic and genomic characterization uncovers novel biology.</title>
        <authorList>
            <person name="Wiegand S."/>
            <person name="Jogler M."/>
            <person name="Boedeker C."/>
            <person name="Pinto D."/>
            <person name="Vollmers J."/>
            <person name="Rivas-Marin E."/>
            <person name="Kohn T."/>
            <person name="Peeters S.H."/>
            <person name="Heuer A."/>
            <person name="Rast P."/>
            <person name="Oberbeckmann S."/>
            <person name="Bunk B."/>
            <person name="Jeske O."/>
            <person name="Meyerdierks A."/>
            <person name="Storesund J.E."/>
            <person name="Kallscheuer N."/>
            <person name="Luecker S."/>
            <person name="Lage O.M."/>
            <person name="Pohl T."/>
            <person name="Merkel B.J."/>
            <person name="Hornburger P."/>
            <person name="Mueller R.-W."/>
            <person name="Bruemmer F."/>
            <person name="Labrenz M."/>
            <person name="Spormann A.M."/>
            <person name="Op Den Camp H."/>
            <person name="Overmann J."/>
            <person name="Amann R."/>
            <person name="Jetten M.S.M."/>
            <person name="Mascher T."/>
            <person name="Medema M.H."/>
            <person name="Devos D.P."/>
            <person name="Kaster A.-K."/>
            <person name="Ovreas L."/>
            <person name="Rohde M."/>
            <person name="Galperin M.Y."/>
            <person name="Jogler C."/>
        </authorList>
    </citation>
    <scope>NUCLEOTIDE SEQUENCE [LARGE SCALE GENOMIC DNA]</scope>
    <source>
        <strain evidence="4 5">Pan54</strain>
    </source>
</reference>
<dbReference type="Proteomes" id="UP000316095">
    <property type="component" value="Unassembled WGS sequence"/>
</dbReference>
<evidence type="ECO:0000259" key="1">
    <source>
        <dbReference type="Pfam" id="PF07583"/>
    </source>
</evidence>
<keyword evidence="5" id="KW-1185">Reference proteome</keyword>
<dbReference type="GO" id="GO:0009055">
    <property type="term" value="F:electron transfer activity"/>
    <property type="evidence" value="ECO:0007669"/>
    <property type="project" value="InterPro"/>
</dbReference>
<dbReference type="GO" id="GO:0020037">
    <property type="term" value="F:heme binding"/>
    <property type="evidence" value="ECO:0007669"/>
    <property type="project" value="InterPro"/>
</dbReference>
<evidence type="ECO:0000313" key="5">
    <source>
        <dbReference type="Proteomes" id="UP000316095"/>
    </source>
</evidence>
<dbReference type="Pfam" id="PF07583">
    <property type="entry name" value="PSCyt2"/>
    <property type="match status" value="1"/>
</dbReference>
<dbReference type="InterPro" id="IPR022655">
    <property type="entry name" value="DUF1553"/>
</dbReference>
<protein>
    <submittedName>
        <fullName evidence="4">Planctomycete cytochrome C</fullName>
    </submittedName>
</protein>
<dbReference type="OrthoDB" id="127107at2"/>
<dbReference type="InterPro" id="IPR036909">
    <property type="entry name" value="Cyt_c-like_dom_sf"/>
</dbReference>
<dbReference type="PANTHER" id="PTHR35889:SF3">
    <property type="entry name" value="F-BOX DOMAIN-CONTAINING PROTEIN"/>
    <property type="match status" value="1"/>
</dbReference>
<feature type="domain" description="DUF1549" evidence="1">
    <location>
        <begin position="149"/>
        <end position="354"/>
    </location>
</feature>
<organism evidence="4 5">
    <name type="scientific">Rubinisphaera italica</name>
    <dbReference type="NCBI Taxonomy" id="2527969"/>
    <lineage>
        <taxon>Bacteria</taxon>
        <taxon>Pseudomonadati</taxon>
        <taxon>Planctomycetota</taxon>
        <taxon>Planctomycetia</taxon>
        <taxon>Planctomycetales</taxon>
        <taxon>Planctomycetaceae</taxon>
        <taxon>Rubinisphaera</taxon>
    </lineage>
</organism>
<proteinExistence type="predicted"/>
<dbReference type="SUPFAM" id="SSF46626">
    <property type="entry name" value="Cytochrome c"/>
    <property type="match status" value="1"/>
</dbReference>
<dbReference type="Pfam" id="PF07635">
    <property type="entry name" value="PSCyt1"/>
    <property type="match status" value="1"/>
</dbReference>
<evidence type="ECO:0000259" key="2">
    <source>
        <dbReference type="Pfam" id="PF07587"/>
    </source>
</evidence>
<dbReference type="Pfam" id="PF07587">
    <property type="entry name" value="PSD1"/>
    <property type="match status" value="1"/>
</dbReference>
<dbReference type="EMBL" id="SJPG01000001">
    <property type="protein sequence ID" value="TWT60413.1"/>
    <property type="molecule type" value="Genomic_DNA"/>
</dbReference>
<dbReference type="InterPro" id="IPR011429">
    <property type="entry name" value="Cyt_c_Planctomycete-type"/>
</dbReference>
<dbReference type="InterPro" id="IPR011444">
    <property type="entry name" value="DUF1549"/>
</dbReference>
<accession>A0A5C5XDN0</accession>
<dbReference type="AlphaFoldDB" id="A0A5C5XDN0"/>
<name>A0A5C5XDN0_9PLAN</name>
<sequence length="793" mass="90205">MPAQFITIITILILTFCNVIQAAPLDFNRDIRPILSDKCIGCHGPEEKSREAYLRFDQLETALEDRGGYAVIKPGEPENSEMMARILSDDEDLQMPPHHAQKELTEQDISKLKQWIEEGANWEPHWAYVAPKAVSIPKVSNPEWCENLIDSFVMQELDQQKLTPAADADSITLLRRLCFDLTGLPPTTEMAKQFLNDSSESARSKLIDQLLASPHFGERMAMYWLDLVRYADTVGYHGDQDHSISPYRDWVINAFNQNLPFDQFTREQLAGDLLDNRNVDNLIASGYNRLLQTTHEGGLQQKEYLAIYAADRVRNVSEVWMGATMGCAQCHSHKYDPYTITDFYSMAAFFADLDEAKHFTNGGNSLPTRREPELAVLSPKQREERQEIEQHIQELGREILPALISGDEKVSQLLKQYSSAESQLKSIDKSKRLTMISASIKPREMRVLPRGNWQDDSGPIVQPAIPEFLGTLKTSDRSSRLDLANWLVDAENGSGLLTARVFVNRLWSLMFGHGLADLNDFGGQGSPPTHPKLLDQLAIEFVDSGWDIKHMLKLMASSHTYRQESLSNSQLEEIDPENRLYARQSRYRLPAEMIRDNALAVSGLLVSEYGGPSIKPYQPAGYYRHLNFPTRKYTADTNQQQWRRGVYMHWQRQFLHPMLKAFDAPSREECTAERPRSNTPIAALTLLNDPTFLESARCLAERILLEGGDEEQLQLNYAYQLALSRQPDVLEQEMLLGLLDDQFQYYQTNPQDAEKLLNVGLKKANATLPQNQLAAWTQVARVLLNLSEVTTRN</sequence>
<comment type="caution">
    <text evidence="4">The sequence shown here is derived from an EMBL/GenBank/DDBJ whole genome shotgun (WGS) entry which is preliminary data.</text>
</comment>
<gene>
    <name evidence="4" type="ORF">Pan54_11270</name>
</gene>
<feature type="domain" description="DUF1553" evidence="2">
    <location>
        <begin position="480"/>
        <end position="737"/>
    </location>
</feature>
<evidence type="ECO:0000313" key="4">
    <source>
        <dbReference type="EMBL" id="TWT60413.1"/>
    </source>
</evidence>
<dbReference type="RefSeq" id="WP_146502542.1">
    <property type="nucleotide sequence ID" value="NZ_SJPG01000001.1"/>
</dbReference>
<feature type="domain" description="Cytochrome C Planctomycete-type" evidence="3">
    <location>
        <begin position="39"/>
        <end position="98"/>
    </location>
</feature>
<evidence type="ECO:0000259" key="3">
    <source>
        <dbReference type="Pfam" id="PF07635"/>
    </source>
</evidence>
<dbReference type="PANTHER" id="PTHR35889">
    <property type="entry name" value="CYCLOINULO-OLIGOSACCHARIDE FRUCTANOTRANSFERASE-RELATED"/>
    <property type="match status" value="1"/>
</dbReference>